<keyword evidence="2" id="KW-1185">Reference proteome</keyword>
<name>A0ABS9XYA0_9ACTN</name>
<dbReference type="RefSeq" id="WP_242713672.1">
    <property type="nucleotide sequence ID" value="NZ_JALDAX010000032.1"/>
</dbReference>
<evidence type="ECO:0000313" key="2">
    <source>
        <dbReference type="Proteomes" id="UP001165270"/>
    </source>
</evidence>
<accession>A0ABS9XYA0</accession>
<gene>
    <name evidence="1" type="ORF">MQN93_42185</name>
</gene>
<organism evidence="1 2">
    <name type="scientific">Streptomyces spinosisporus</name>
    <dbReference type="NCBI Taxonomy" id="2927582"/>
    <lineage>
        <taxon>Bacteria</taxon>
        <taxon>Bacillati</taxon>
        <taxon>Actinomycetota</taxon>
        <taxon>Actinomycetes</taxon>
        <taxon>Kitasatosporales</taxon>
        <taxon>Streptomycetaceae</taxon>
        <taxon>Streptomyces</taxon>
    </lineage>
</organism>
<comment type="caution">
    <text evidence="1">The sequence shown here is derived from an EMBL/GenBank/DDBJ whole genome shotgun (WGS) entry which is preliminary data.</text>
</comment>
<protein>
    <submittedName>
        <fullName evidence="1">Uncharacterized protein</fullName>
    </submittedName>
</protein>
<proteinExistence type="predicted"/>
<reference evidence="1" key="1">
    <citation type="submission" date="2022-03" db="EMBL/GenBank/DDBJ databases">
        <title>Streptomyces 7R015 and 7R016 isolated from Barleria lupulina in Thailand.</title>
        <authorList>
            <person name="Kanchanasin P."/>
            <person name="Phongsopitanun W."/>
            <person name="Tanasupawat S."/>
        </authorList>
    </citation>
    <scope>NUCLEOTIDE SEQUENCE</scope>
    <source>
        <strain evidence="1">7R016</strain>
    </source>
</reference>
<dbReference type="Proteomes" id="UP001165270">
    <property type="component" value="Unassembled WGS sequence"/>
</dbReference>
<sequence>MTTRTGYYIESLVPSWLVHDGGYRAALTQHLRDRLMLQGYEIVAPIRIRRDDGDVPPPVGMVMLRVETEVEEFDIEVDDEQEASDG</sequence>
<evidence type="ECO:0000313" key="1">
    <source>
        <dbReference type="EMBL" id="MCI3246321.1"/>
    </source>
</evidence>
<dbReference type="EMBL" id="JALDAX010000032">
    <property type="protein sequence ID" value="MCI3246321.1"/>
    <property type="molecule type" value="Genomic_DNA"/>
</dbReference>